<accession>A0A0E0FEV3</accession>
<dbReference type="Proteomes" id="UP000008021">
    <property type="component" value="Chromosome 12"/>
</dbReference>
<dbReference type="STRING" id="40149.A0A0E0FEV3"/>
<evidence type="ECO:0000313" key="3">
    <source>
        <dbReference type="Proteomes" id="UP000008021"/>
    </source>
</evidence>
<reference evidence="2" key="2">
    <citation type="submission" date="2018-05" db="EMBL/GenBank/DDBJ databases">
        <title>OmerRS3 (Oryza meridionalis Reference Sequence Version 3).</title>
        <authorList>
            <person name="Zhang J."/>
            <person name="Kudrna D."/>
            <person name="Lee S."/>
            <person name="Talag J."/>
            <person name="Welchert J."/>
            <person name="Wing R.A."/>
        </authorList>
    </citation>
    <scope>NUCLEOTIDE SEQUENCE [LARGE SCALE GENOMIC DNA]</scope>
    <source>
        <strain evidence="2">cv. OR44</strain>
    </source>
</reference>
<feature type="compositionally biased region" description="Basic and acidic residues" evidence="1">
    <location>
        <begin position="99"/>
        <end position="112"/>
    </location>
</feature>
<evidence type="ECO:0000256" key="1">
    <source>
        <dbReference type="SAM" id="MobiDB-lite"/>
    </source>
</evidence>
<dbReference type="AlphaFoldDB" id="A0A0E0FEV3"/>
<dbReference type="EnsemblPlants" id="OMERI12G15130.1">
    <property type="protein sequence ID" value="OMERI12G15130.1"/>
    <property type="gene ID" value="OMERI12G15130"/>
</dbReference>
<proteinExistence type="predicted"/>
<keyword evidence="3" id="KW-1185">Reference proteome</keyword>
<protein>
    <recommendedName>
        <fullName evidence="4">Exonuclease domain-containing protein</fullName>
    </recommendedName>
</protein>
<feature type="region of interest" description="Disordered" evidence="1">
    <location>
        <begin position="83"/>
        <end position="125"/>
    </location>
</feature>
<dbReference type="Gramene" id="OMERI12G15130.1">
    <property type="protein sequence ID" value="OMERI12G15130.1"/>
    <property type="gene ID" value="OMERI12G15130"/>
</dbReference>
<organism evidence="2">
    <name type="scientific">Oryza meridionalis</name>
    <dbReference type="NCBI Taxonomy" id="40149"/>
    <lineage>
        <taxon>Eukaryota</taxon>
        <taxon>Viridiplantae</taxon>
        <taxon>Streptophyta</taxon>
        <taxon>Embryophyta</taxon>
        <taxon>Tracheophyta</taxon>
        <taxon>Spermatophyta</taxon>
        <taxon>Magnoliopsida</taxon>
        <taxon>Liliopsida</taxon>
        <taxon>Poales</taxon>
        <taxon>Poaceae</taxon>
        <taxon>BOP clade</taxon>
        <taxon>Oryzoideae</taxon>
        <taxon>Oryzeae</taxon>
        <taxon>Oryzinae</taxon>
        <taxon>Oryza</taxon>
    </lineage>
</organism>
<sequence length="187" mass="21115">MGIRPEHLHDAMTPNQAARRVQELLLNAEAAWKARGSRGRTLAYLGYHIQLAGHHHHPNDDCVAALRLYKCVAPWPLRPSPTRRRGHSALVLPPPSPSEHWKEGIEREERANNRHAAAATASSLGAPRNRDTVRVTTCACCLATPHLILSTAARAAASAWSSRRRWRRRRRTTWSSWRTAWNAERRG</sequence>
<evidence type="ECO:0000313" key="2">
    <source>
        <dbReference type="EnsemblPlants" id="OMERI12G15130.1"/>
    </source>
</evidence>
<evidence type="ECO:0008006" key="4">
    <source>
        <dbReference type="Google" id="ProtNLM"/>
    </source>
</evidence>
<dbReference type="HOGENOM" id="CLU_1449830_0_0_1"/>
<name>A0A0E0FEV3_9ORYZ</name>
<reference evidence="2" key="1">
    <citation type="submission" date="2015-04" db="UniProtKB">
        <authorList>
            <consortium name="EnsemblPlants"/>
        </authorList>
    </citation>
    <scope>IDENTIFICATION</scope>
</reference>